<evidence type="ECO:0000256" key="1">
    <source>
        <dbReference type="SAM" id="Phobius"/>
    </source>
</evidence>
<dbReference type="RefSeq" id="WP_160128874.1">
    <property type="nucleotide sequence ID" value="NZ_CP019288.1"/>
</dbReference>
<dbReference type="Proteomes" id="UP000464657">
    <property type="component" value="Chromosome"/>
</dbReference>
<dbReference type="KEGG" id="kan:IMCC3317_15070"/>
<evidence type="ECO:0000313" key="3">
    <source>
        <dbReference type="Proteomes" id="UP000464657"/>
    </source>
</evidence>
<protein>
    <submittedName>
        <fullName evidence="2">Uncharacterized protein</fullName>
    </submittedName>
</protein>
<feature type="transmembrane region" description="Helical" evidence="1">
    <location>
        <begin position="12"/>
        <end position="29"/>
    </location>
</feature>
<accession>A0A7L4ZHF4</accession>
<dbReference type="OrthoDB" id="7067875at2"/>
<keyword evidence="3" id="KW-1185">Reference proteome</keyword>
<reference evidence="2 3" key="1">
    <citation type="journal article" date="2013" name="Int. J. Syst. Evol. Microbiol.">
        <title>Kordia antarctica sp. nov., isolated from Antarctic seawater.</title>
        <authorList>
            <person name="Baek K."/>
            <person name="Choi A."/>
            <person name="Kang I."/>
            <person name="Lee K."/>
            <person name="Cho J.C."/>
        </authorList>
    </citation>
    <scope>NUCLEOTIDE SEQUENCE [LARGE SCALE GENOMIC DNA]</scope>
    <source>
        <strain evidence="2 3">IMCC3317</strain>
    </source>
</reference>
<name>A0A7L4ZHF4_9FLAO</name>
<gene>
    <name evidence="2" type="ORF">IMCC3317_15070</name>
</gene>
<keyword evidence="1" id="KW-1133">Transmembrane helix</keyword>
<dbReference type="AlphaFoldDB" id="A0A7L4ZHF4"/>
<organism evidence="2 3">
    <name type="scientific">Kordia antarctica</name>
    <dbReference type="NCBI Taxonomy" id="1218801"/>
    <lineage>
        <taxon>Bacteria</taxon>
        <taxon>Pseudomonadati</taxon>
        <taxon>Bacteroidota</taxon>
        <taxon>Flavobacteriia</taxon>
        <taxon>Flavobacteriales</taxon>
        <taxon>Flavobacteriaceae</taxon>
        <taxon>Kordia</taxon>
    </lineage>
</organism>
<keyword evidence="1" id="KW-0812">Transmembrane</keyword>
<keyword evidence="1" id="KW-0472">Membrane</keyword>
<dbReference type="EMBL" id="CP019288">
    <property type="protein sequence ID" value="QHI36148.1"/>
    <property type="molecule type" value="Genomic_DNA"/>
</dbReference>
<evidence type="ECO:0000313" key="2">
    <source>
        <dbReference type="EMBL" id="QHI36148.1"/>
    </source>
</evidence>
<sequence>MVNLKPNELEYFSYTFLAIVFLVGLYISYTNEVYFDTRFAAEDGFIEWLTTLML</sequence>
<proteinExistence type="predicted"/>